<dbReference type="Pfam" id="PF13353">
    <property type="entry name" value="Fer4_12"/>
    <property type="match status" value="1"/>
</dbReference>
<dbReference type="PANTHER" id="PTHR30352:SF2">
    <property type="entry name" value="ANAEROBIC RIBONUCLEOSIDE-TRIPHOSPHATE REDUCTASE-ACTIVATING PROTEIN"/>
    <property type="match status" value="1"/>
</dbReference>
<organism evidence="7 8">
    <name type="scientific">Aeribacillus pallidus</name>
    <dbReference type="NCBI Taxonomy" id="33936"/>
    <lineage>
        <taxon>Bacteria</taxon>
        <taxon>Bacillati</taxon>
        <taxon>Bacillota</taxon>
        <taxon>Bacilli</taxon>
        <taxon>Bacillales</taxon>
        <taxon>Bacillaceae</taxon>
        <taxon>Aeribacillus</taxon>
    </lineage>
</organism>
<dbReference type="AlphaFoldDB" id="A0A223E1Z9"/>
<dbReference type="RefSeq" id="WP_094244514.1">
    <property type="nucleotide sequence ID" value="NZ_CP017703.1"/>
</dbReference>
<protein>
    <submittedName>
        <fullName evidence="7">Ribonucleoside-triphosphate reductase activating protein</fullName>
    </submittedName>
</protein>
<dbReference type="Gene3D" id="3.20.20.70">
    <property type="entry name" value="Aldolase class I"/>
    <property type="match status" value="1"/>
</dbReference>
<name>A0A223E1Z9_9BACI</name>
<dbReference type="EMBL" id="CP017703">
    <property type="protein sequence ID" value="ASS89200.1"/>
    <property type="molecule type" value="Genomic_DNA"/>
</dbReference>
<dbReference type="KEGG" id="apak:AP3564_01965"/>
<keyword evidence="2" id="KW-0004">4Fe-4S</keyword>
<evidence type="ECO:0000256" key="1">
    <source>
        <dbReference type="ARBA" id="ARBA00001966"/>
    </source>
</evidence>
<dbReference type="GO" id="GO:0004748">
    <property type="term" value="F:ribonucleoside-diphosphate reductase activity, thioredoxin disulfide as acceptor"/>
    <property type="evidence" value="ECO:0007669"/>
    <property type="project" value="TreeGrafter"/>
</dbReference>
<dbReference type="SFLD" id="SFLDG01063">
    <property type="entry name" value="activating_enzymes__group_1"/>
    <property type="match status" value="1"/>
</dbReference>
<evidence type="ECO:0000313" key="7">
    <source>
        <dbReference type="EMBL" id="ASS89200.1"/>
    </source>
</evidence>
<evidence type="ECO:0000313" key="8">
    <source>
        <dbReference type="Proteomes" id="UP000214606"/>
    </source>
</evidence>
<dbReference type="GO" id="GO:0051539">
    <property type="term" value="F:4 iron, 4 sulfur cluster binding"/>
    <property type="evidence" value="ECO:0007669"/>
    <property type="project" value="UniProtKB-KW"/>
</dbReference>
<accession>A0A223E1Z9</accession>
<dbReference type="InterPro" id="IPR034457">
    <property type="entry name" value="Organic_radical-activating"/>
</dbReference>
<keyword evidence="4" id="KW-0479">Metal-binding</keyword>
<dbReference type="Proteomes" id="UP000214606">
    <property type="component" value="Chromosome"/>
</dbReference>
<reference evidence="7 8" key="1">
    <citation type="submission" date="2016-10" db="EMBL/GenBank/DDBJ databases">
        <title>The whole genome sequencing and assembly of Aeribacillus pallidus KCTC3564 strain.</title>
        <authorList>
            <person name="Lee Y.-J."/>
            <person name="Park M.-K."/>
            <person name="Yi H."/>
            <person name="Bahn Y.-S."/>
            <person name="Kim J.F."/>
            <person name="Lee D.-W."/>
        </authorList>
    </citation>
    <scope>NUCLEOTIDE SEQUENCE [LARGE SCALE GENOMIC DNA]</scope>
    <source>
        <strain evidence="7 8">KCTC3564</strain>
    </source>
</reference>
<evidence type="ECO:0000256" key="5">
    <source>
        <dbReference type="ARBA" id="ARBA00023004"/>
    </source>
</evidence>
<keyword evidence="5" id="KW-0408">Iron</keyword>
<dbReference type="SUPFAM" id="SSF102114">
    <property type="entry name" value="Radical SAM enzymes"/>
    <property type="match status" value="1"/>
</dbReference>
<comment type="cofactor">
    <cofactor evidence="1">
        <name>[4Fe-4S] cluster</name>
        <dbReference type="ChEBI" id="CHEBI:49883"/>
    </cofactor>
</comment>
<keyword evidence="6" id="KW-0411">Iron-sulfur</keyword>
<dbReference type="InterPro" id="IPR013785">
    <property type="entry name" value="Aldolase_TIM"/>
</dbReference>
<evidence type="ECO:0000256" key="6">
    <source>
        <dbReference type="ARBA" id="ARBA00023014"/>
    </source>
</evidence>
<dbReference type="CDD" id="cd01335">
    <property type="entry name" value="Radical_SAM"/>
    <property type="match status" value="1"/>
</dbReference>
<evidence type="ECO:0000256" key="4">
    <source>
        <dbReference type="ARBA" id="ARBA00022723"/>
    </source>
</evidence>
<dbReference type="GO" id="GO:0043365">
    <property type="term" value="F:[formate-C-acetyltransferase]-activating enzyme activity"/>
    <property type="evidence" value="ECO:0007669"/>
    <property type="project" value="InterPro"/>
</dbReference>
<dbReference type="GO" id="GO:0046872">
    <property type="term" value="F:metal ion binding"/>
    <property type="evidence" value="ECO:0007669"/>
    <property type="project" value="UniProtKB-KW"/>
</dbReference>
<proteinExistence type="predicted"/>
<evidence type="ECO:0000256" key="2">
    <source>
        <dbReference type="ARBA" id="ARBA00022485"/>
    </source>
</evidence>
<dbReference type="SFLD" id="SFLDS00029">
    <property type="entry name" value="Radical_SAM"/>
    <property type="match status" value="1"/>
</dbReference>
<dbReference type="SFLD" id="SFLDF00299">
    <property type="entry name" value="anaerobic_ribonucleoside-triph"/>
    <property type="match status" value="1"/>
</dbReference>
<gene>
    <name evidence="7" type="ORF">AP3564_01965</name>
</gene>
<dbReference type="PANTHER" id="PTHR30352">
    <property type="entry name" value="PYRUVATE FORMATE-LYASE-ACTIVATING ENZYME"/>
    <property type="match status" value="1"/>
</dbReference>
<dbReference type="InterPro" id="IPR058240">
    <property type="entry name" value="rSAM_sf"/>
</dbReference>
<dbReference type="InterPro" id="IPR007197">
    <property type="entry name" value="rSAM"/>
</dbReference>
<keyword evidence="3" id="KW-0949">S-adenosyl-L-methionine</keyword>
<sequence length="207" mass="23815">MELYIHRYIPVTEVEGPGKRFAIWVQGCSIRCKGCAVPWTWVNENGTKMNVENLFEIIKDSKEQNEIEGVTFLGGEPFDQAEALGELGRKVKQLGLTVMTFTGYLYDDLKKQKQNQQLLSVTDLLIDGPFIEEKLDLSRPWVGSSNQNYHFLTDVYKHLETNFHQFQNKIEIRISQNGTISVNGMATKDTLKEILNQHTFKRIRSNT</sequence>
<dbReference type="InterPro" id="IPR012837">
    <property type="entry name" value="NrdG"/>
</dbReference>
<dbReference type="SFLD" id="SFLDG01066">
    <property type="entry name" value="organic_radical-activating_enz"/>
    <property type="match status" value="1"/>
</dbReference>
<evidence type="ECO:0000256" key="3">
    <source>
        <dbReference type="ARBA" id="ARBA00022691"/>
    </source>
</evidence>